<sequence>MPYKLQTVKAPRPREPVYSRSSNELNFNMDSKKFNQLKNAGVLTIDEVRQQYGLPPVTDGHKLFK</sequence>
<evidence type="ECO:0000313" key="7">
    <source>
        <dbReference type="Proteomes" id="UP000234366"/>
    </source>
</evidence>
<dbReference type="Proteomes" id="UP000234366">
    <property type="component" value="Chromosome"/>
</dbReference>
<dbReference type="KEGG" id="bsia:CWD84_08505"/>
<dbReference type="EMBL" id="CP025001">
    <property type="protein sequence ID" value="AUJ76790.1"/>
    <property type="molecule type" value="Genomic_DNA"/>
</dbReference>
<evidence type="ECO:0000313" key="2">
    <source>
        <dbReference type="EMBL" id="AUJ76637.1"/>
    </source>
</evidence>
<dbReference type="KEGG" id="bsia:CWD84_08225"/>
<dbReference type="EMBL" id="CP025001">
    <property type="protein sequence ID" value="AUJ76739.1"/>
    <property type="molecule type" value="Genomic_DNA"/>
</dbReference>
<protein>
    <submittedName>
        <fullName evidence="5">Uncharacterized protein</fullName>
    </submittedName>
</protein>
<feature type="region of interest" description="Disordered" evidence="1">
    <location>
        <begin position="1"/>
        <end position="22"/>
    </location>
</feature>
<evidence type="ECO:0000313" key="4">
    <source>
        <dbReference type="EMBL" id="AUJ76739.1"/>
    </source>
</evidence>
<organism evidence="5 7">
    <name type="scientific">Bacillus siamensis</name>
    <dbReference type="NCBI Taxonomy" id="659243"/>
    <lineage>
        <taxon>Bacteria</taxon>
        <taxon>Bacillati</taxon>
        <taxon>Bacillota</taxon>
        <taxon>Bacilli</taxon>
        <taxon>Bacillales</taxon>
        <taxon>Bacillaceae</taxon>
        <taxon>Bacillus</taxon>
        <taxon>Bacillus amyloliquefaciens group</taxon>
    </lineage>
</organism>
<dbReference type="EMBL" id="CP025001">
    <property type="protein sequence ID" value="AUJ76688.1"/>
    <property type="molecule type" value="Genomic_DNA"/>
</dbReference>
<reference evidence="5 7" key="1">
    <citation type="submission" date="2017-11" db="EMBL/GenBank/DDBJ databases">
        <title>Genome sequence and genome mining of multiple bioactive secondary metabolites from a deep sea-derived Bacillus siamensis SCSIO 05746.</title>
        <authorList>
            <person name="Pan H.-Q."/>
            <person name="Ju J.-H."/>
        </authorList>
    </citation>
    <scope>NUCLEOTIDE SEQUENCE [LARGE SCALE GENOMIC DNA]</scope>
    <source>
        <strain evidence="5 7">SCSIO 05746</strain>
    </source>
</reference>
<accession>A0AAI8HML5</accession>
<gene>
    <name evidence="2" type="ORF">CWD84_07385</name>
    <name evidence="3" type="ORF">CWD84_07665</name>
    <name evidence="4" type="ORF">CWD84_07945</name>
    <name evidence="5" type="ORF">CWD84_08225</name>
    <name evidence="6" type="ORF">CWD84_08505</name>
</gene>
<dbReference type="KEGG" id="bsia:CWD84_07945"/>
<name>A0AAI8HML5_9BACI</name>
<dbReference type="AlphaFoldDB" id="A0AAI8HML5"/>
<evidence type="ECO:0000313" key="6">
    <source>
        <dbReference type="EMBL" id="AUJ76841.1"/>
    </source>
</evidence>
<proteinExistence type="predicted"/>
<dbReference type="KEGG" id="bsia:CWD84_07665"/>
<evidence type="ECO:0000313" key="5">
    <source>
        <dbReference type="EMBL" id="AUJ76790.1"/>
    </source>
</evidence>
<evidence type="ECO:0000313" key="3">
    <source>
        <dbReference type="EMBL" id="AUJ76688.1"/>
    </source>
</evidence>
<dbReference type="KEGG" id="bsia:CWD84_07385"/>
<keyword evidence="7" id="KW-1185">Reference proteome</keyword>
<dbReference type="EMBL" id="CP025001">
    <property type="protein sequence ID" value="AUJ76637.1"/>
    <property type="molecule type" value="Genomic_DNA"/>
</dbReference>
<dbReference type="EMBL" id="CP025001">
    <property type="protein sequence ID" value="AUJ76841.1"/>
    <property type="molecule type" value="Genomic_DNA"/>
</dbReference>
<evidence type="ECO:0000256" key="1">
    <source>
        <dbReference type="SAM" id="MobiDB-lite"/>
    </source>
</evidence>